<dbReference type="OrthoDB" id="3333873at2"/>
<dbReference type="EMBL" id="AP019308">
    <property type="protein sequence ID" value="BBH22308.1"/>
    <property type="molecule type" value="Genomic_DNA"/>
</dbReference>
<proteinExistence type="predicted"/>
<dbReference type="AlphaFoldDB" id="A0A3G9JE76"/>
<dbReference type="InterPro" id="IPR012334">
    <property type="entry name" value="Pectin_lyas_fold"/>
</dbReference>
<sequence length="677" mass="71970">MSMNIRMRRIWTMVLIAMLLGSGLLLPLSGSRVYAANTTYYVDSAAGSDTANGTSTGTAWKTLTKVNAVTFQAGDKILFKRGGSWNGQLHPLGSGSSGNPITIDSYDTGSLPLINGGSLASGAAVYLVNQQYWVIQNLEVTNNSGTDNSGTATVGGVPRYGIYIESSSGGKLNNFRIANNYVHNVNGCFNCGTVAPHTNGGISMFASGANDGFNDVIVENNTVDHVGRNGINIWDASYHTGDQTVVVASQLSTGLKVQNNSVTYTDGDGILVFGFKDSVIQYNVANGAGQKMITGFNMNASAGIWPTRSIGTIVQYNEAYGTRTTDTDGQGFDVDLGHYGAIVQYNYSHDNEGGFILLMGPYTNTSTIRYNISVNDAYGGEKGVFTFSYGVPEGTNIYNNTIYIGSGLKNPIYCDGCDATTPGTWSFKNNIVYNLGTGTYTYPSVGASIDNNLFYGNHPTSEPADSHKLTSDPLFMSPGTSAAGVSSAAGYKLSTGSPAIGSGVLIPGNGGKDYFGNIVSNMAAPSRGFHEAGTFTAPIQLIDNANDWSISNSHSANMMMDSTNPSYFNGDTSRFKRSSTATGYVIYNFSDMKQFSADIYEFSINLTKVKFYSSPDGTTWTSVSSSYLSPTATAAGWAYTQYSPTANLPMGKNYLKVELSDTTSAWGTQLGKIVISK</sequence>
<accession>A0A3G9JE76</accession>
<dbReference type="SMART" id="SM00710">
    <property type="entry name" value="PbH1"/>
    <property type="match status" value="6"/>
</dbReference>
<dbReference type="InterPro" id="IPR006626">
    <property type="entry name" value="PbH1"/>
</dbReference>
<reference evidence="1 2" key="1">
    <citation type="submission" date="2018-11" db="EMBL/GenBank/DDBJ databases">
        <title>Complete genome sequence of Paenibacillus baekrokdamisoli strain KCTC 33723.</title>
        <authorList>
            <person name="Kang S.W."/>
            <person name="Lee K.C."/>
            <person name="Kim K.K."/>
            <person name="Kim J.S."/>
            <person name="Kim D.S."/>
            <person name="Ko S.H."/>
            <person name="Yang S.H."/>
            <person name="Lee J.S."/>
        </authorList>
    </citation>
    <scope>NUCLEOTIDE SEQUENCE [LARGE SCALE GENOMIC DNA]</scope>
    <source>
        <strain evidence="1 2">KCTC 33723</strain>
    </source>
</reference>
<evidence type="ECO:0000313" key="2">
    <source>
        <dbReference type="Proteomes" id="UP000275368"/>
    </source>
</evidence>
<dbReference type="Proteomes" id="UP000275368">
    <property type="component" value="Chromosome"/>
</dbReference>
<evidence type="ECO:0000313" key="1">
    <source>
        <dbReference type="EMBL" id="BBH22308.1"/>
    </source>
</evidence>
<dbReference type="KEGG" id="pbk:Back11_36530"/>
<dbReference type="InterPro" id="IPR011050">
    <property type="entry name" value="Pectin_lyase_fold/virulence"/>
</dbReference>
<dbReference type="SUPFAM" id="SSF51126">
    <property type="entry name" value="Pectin lyase-like"/>
    <property type="match status" value="2"/>
</dbReference>
<name>A0A3G9JE76_9BACL</name>
<keyword evidence="2" id="KW-1185">Reference proteome</keyword>
<dbReference type="RefSeq" id="WP_125660200.1">
    <property type="nucleotide sequence ID" value="NZ_AP019308.1"/>
</dbReference>
<protein>
    <submittedName>
        <fullName evidence="1">Uncharacterized protein</fullName>
    </submittedName>
</protein>
<dbReference type="Gene3D" id="2.160.20.10">
    <property type="entry name" value="Single-stranded right-handed beta-helix, Pectin lyase-like"/>
    <property type="match status" value="2"/>
</dbReference>
<gene>
    <name evidence="1" type="ORF">Back11_36530</name>
</gene>
<organism evidence="1 2">
    <name type="scientific">Paenibacillus baekrokdamisoli</name>
    <dbReference type="NCBI Taxonomy" id="1712516"/>
    <lineage>
        <taxon>Bacteria</taxon>
        <taxon>Bacillati</taxon>
        <taxon>Bacillota</taxon>
        <taxon>Bacilli</taxon>
        <taxon>Bacillales</taxon>
        <taxon>Paenibacillaceae</taxon>
        <taxon>Paenibacillus</taxon>
    </lineage>
</organism>